<comment type="subcellular location">
    <subcellularLocation>
        <location evidence="1">Nucleus</location>
    </subcellularLocation>
</comment>
<feature type="domain" description="Myb-like" evidence="8">
    <location>
        <begin position="43"/>
        <end position="99"/>
    </location>
</feature>
<keyword evidence="11" id="KW-1185">Reference proteome</keyword>
<keyword evidence="4" id="KW-0238">DNA-binding</keyword>
<dbReference type="PROSITE" id="PS51294">
    <property type="entry name" value="HTH_MYB"/>
    <property type="match status" value="3"/>
</dbReference>
<feature type="region of interest" description="Disordered" evidence="7">
    <location>
        <begin position="1"/>
        <end position="52"/>
    </location>
</feature>
<dbReference type="InterPro" id="IPR009057">
    <property type="entry name" value="Homeodomain-like_sf"/>
</dbReference>
<comment type="caution">
    <text evidence="10">The sequence shown here is derived from an EMBL/GenBank/DDBJ whole genome shotgun (WGS) entry which is preliminary data.</text>
</comment>
<evidence type="ECO:0000256" key="6">
    <source>
        <dbReference type="ARBA" id="ARBA00023242"/>
    </source>
</evidence>
<dbReference type="Proteomes" id="UP001604277">
    <property type="component" value="Unassembled WGS sequence"/>
</dbReference>
<evidence type="ECO:0000313" key="10">
    <source>
        <dbReference type="EMBL" id="KAL2477744.1"/>
    </source>
</evidence>
<feature type="domain" description="HTH myb-type" evidence="9">
    <location>
        <begin position="156"/>
        <end position="206"/>
    </location>
</feature>
<sequence length="461" mass="51285">MKGIGGSGAETKKENKSANPPTTDSAGHKPLDVDGNIRVTGPARTSSKGKWTTEEDEILRDAVRRFNGKSWKGIGKYFAADCLPGRTDVQCLHRWQKVINPDVNKGPWTKEEDDVLIELVGKQGNKKWYEIAKQLRGRIGKQCRDRWHNHLYPEINKAAWTKEEDMILINAHSVYGNKWAKMAKLLPGRPENSIKNRWNCSLKKKLINSMACGFASNHPGFDVPTMRTPGSHCLSNQKVDNERNGDSCSLDLIIGSPVRTQSHLQSSEKGSSTIVPSGEANNPMKLLSSTCNLIELSHNGSISTDLLEAKQPKVLDHKHELTGSSSQGVPSKYHSCQQEAFHSSILPMERRNKCDCIEVHQSLTDKSYTGLCYEPLQEDDLKISMSIDRFPCTDSYIRPPHNPISTPSTSRIKALSVSCSSLESILKTAARSYDNKPSIIRKRAIHTSQACRKSPRGDIST</sequence>
<dbReference type="Gene3D" id="1.10.10.60">
    <property type="entry name" value="Homeodomain-like"/>
    <property type="match status" value="3"/>
</dbReference>
<dbReference type="PANTHER" id="PTHR45614">
    <property type="entry name" value="MYB PROTEIN-RELATED"/>
    <property type="match status" value="1"/>
</dbReference>
<dbReference type="InterPro" id="IPR050560">
    <property type="entry name" value="MYB_TF"/>
</dbReference>
<keyword evidence="2" id="KW-0677">Repeat</keyword>
<evidence type="ECO:0000256" key="2">
    <source>
        <dbReference type="ARBA" id="ARBA00022737"/>
    </source>
</evidence>
<feature type="domain" description="Myb-like" evidence="8">
    <location>
        <begin position="100"/>
        <end position="151"/>
    </location>
</feature>
<dbReference type="Pfam" id="PF13921">
    <property type="entry name" value="Myb_DNA-bind_6"/>
    <property type="match status" value="1"/>
</dbReference>
<keyword evidence="5" id="KW-0804">Transcription</keyword>
<dbReference type="FunFam" id="1.10.10.60:FF:000010">
    <property type="entry name" value="Transcriptional activator Myb isoform A"/>
    <property type="match status" value="1"/>
</dbReference>
<organism evidence="10 11">
    <name type="scientific">Forsythia ovata</name>
    <dbReference type="NCBI Taxonomy" id="205694"/>
    <lineage>
        <taxon>Eukaryota</taxon>
        <taxon>Viridiplantae</taxon>
        <taxon>Streptophyta</taxon>
        <taxon>Embryophyta</taxon>
        <taxon>Tracheophyta</taxon>
        <taxon>Spermatophyta</taxon>
        <taxon>Magnoliopsida</taxon>
        <taxon>eudicotyledons</taxon>
        <taxon>Gunneridae</taxon>
        <taxon>Pentapetalae</taxon>
        <taxon>asterids</taxon>
        <taxon>lamiids</taxon>
        <taxon>Lamiales</taxon>
        <taxon>Oleaceae</taxon>
        <taxon>Forsythieae</taxon>
        <taxon>Forsythia</taxon>
    </lineage>
</organism>
<dbReference type="AlphaFoldDB" id="A0ABD1QS04"/>
<dbReference type="GO" id="GO:0003677">
    <property type="term" value="F:DNA binding"/>
    <property type="evidence" value="ECO:0007669"/>
    <property type="project" value="UniProtKB-KW"/>
</dbReference>
<evidence type="ECO:0000259" key="8">
    <source>
        <dbReference type="PROSITE" id="PS50090"/>
    </source>
</evidence>
<dbReference type="Pfam" id="PF00249">
    <property type="entry name" value="Myb_DNA-binding"/>
    <property type="match status" value="1"/>
</dbReference>
<evidence type="ECO:0000256" key="1">
    <source>
        <dbReference type="ARBA" id="ARBA00004123"/>
    </source>
</evidence>
<feature type="domain" description="HTH myb-type" evidence="9">
    <location>
        <begin position="100"/>
        <end position="155"/>
    </location>
</feature>
<protein>
    <submittedName>
        <fullName evidence="10">Transcription factor MYB</fullName>
    </submittedName>
</protein>
<dbReference type="PROSITE" id="PS50090">
    <property type="entry name" value="MYB_LIKE"/>
    <property type="match status" value="3"/>
</dbReference>
<keyword evidence="6" id="KW-0539">Nucleus</keyword>
<dbReference type="SUPFAM" id="SSF46689">
    <property type="entry name" value="Homeodomain-like"/>
    <property type="match status" value="2"/>
</dbReference>
<evidence type="ECO:0000256" key="5">
    <source>
        <dbReference type="ARBA" id="ARBA00023163"/>
    </source>
</evidence>
<dbReference type="FunFam" id="1.10.10.60:FF:000016">
    <property type="entry name" value="Transcriptional activator Myb isoform A"/>
    <property type="match status" value="1"/>
</dbReference>
<evidence type="ECO:0000259" key="9">
    <source>
        <dbReference type="PROSITE" id="PS51294"/>
    </source>
</evidence>
<keyword evidence="3" id="KW-0805">Transcription regulation</keyword>
<feature type="domain" description="Myb-like" evidence="8">
    <location>
        <begin position="152"/>
        <end position="202"/>
    </location>
</feature>
<dbReference type="GO" id="GO:0005634">
    <property type="term" value="C:nucleus"/>
    <property type="evidence" value="ECO:0007669"/>
    <property type="project" value="UniProtKB-SubCell"/>
</dbReference>
<dbReference type="InterPro" id="IPR017930">
    <property type="entry name" value="Myb_dom"/>
</dbReference>
<evidence type="ECO:0000313" key="11">
    <source>
        <dbReference type="Proteomes" id="UP001604277"/>
    </source>
</evidence>
<dbReference type="SMART" id="SM00717">
    <property type="entry name" value="SANT"/>
    <property type="match status" value="3"/>
</dbReference>
<feature type="domain" description="HTH myb-type" evidence="9">
    <location>
        <begin position="48"/>
        <end position="99"/>
    </location>
</feature>
<gene>
    <name evidence="10" type="ORF">Fot_46758</name>
</gene>
<evidence type="ECO:0000256" key="7">
    <source>
        <dbReference type="SAM" id="MobiDB-lite"/>
    </source>
</evidence>
<dbReference type="CDD" id="cd00167">
    <property type="entry name" value="SANT"/>
    <property type="match status" value="3"/>
</dbReference>
<dbReference type="EMBL" id="JBFOLJ010000014">
    <property type="protein sequence ID" value="KAL2477744.1"/>
    <property type="molecule type" value="Genomic_DNA"/>
</dbReference>
<proteinExistence type="predicted"/>
<accession>A0ABD1QS04</accession>
<name>A0ABD1QS04_9LAMI</name>
<dbReference type="InterPro" id="IPR001005">
    <property type="entry name" value="SANT/Myb"/>
</dbReference>
<dbReference type="PANTHER" id="PTHR45614:SF232">
    <property type="entry name" value="TRANSCRIPTION FACTOR MYB3R-2"/>
    <property type="match status" value="1"/>
</dbReference>
<reference evidence="11" key="1">
    <citation type="submission" date="2024-07" db="EMBL/GenBank/DDBJ databases">
        <title>Two chromosome-level genome assemblies of Korean endemic species Abeliophyllum distichum and Forsythia ovata (Oleaceae).</title>
        <authorList>
            <person name="Jang H."/>
        </authorList>
    </citation>
    <scope>NUCLEOTIDE SEQUENCE [LARGE SCALE GENOMIC DNA]</scope>
</reference>
<evidence type="ECO:0000256" key="4">
    <source>
        <dbReference type="ARBA" id="ARBA00023125"/>
    </source>
</evidence>
<evidence type="ECO:0000256" key="3">
    <source>
        <dbReference type="ARBA" id="ARBA00023015"/>
    </source>
</evidence>